<keyword evidence="1" id="KW-0675">Receptor</keyword>
<dbReference type="EMBL" id="CM024793">
    <property type="protein sequence ID" value="KAG8002890.1"/>
    <property type="molecule type" value="Genomic_DNA"/>
</dbReference>
<evidence type="ECO:0000313" key="2">
    <source>
        <dbReference type="Proteomes" id="UP000805704"/>
    </source>
</evidence>
<comment type="caution">
    <text evidence="1">The sequence shown here is derived from an EMBL/GenBank/DDBJ whole genome shotgun (WGS) entry which is preliminary data.</text>
</comment>
<protein>
    <submittedName>
        <fullName evidence="1">Neuronal acetylcholine receptor subunit alpha-4</fullName>
    </submittedName>
</protein>
<sequence length="124" mass="14762">MWRLDGREDTQGDNTHHLSNLLSFEALISWKRTEREVFSQVGPRAHAEERLLKDLFVHYNKLSRPVENTTDTVLVHFGLSIAQLIDVEWNDYKLRWNPEEYENVTSIRIPSEIIWRPDIVLYNK</sequence>
<name>A0ACB7EL97_NIBAL</name>
<proteinExistence type="predicted"/>
<dbReference type="Proteomes" id="UP000805704">
    <property type="component" value="Chromosome 5"/>
</dbReference>
<gene>
    <name evidence="1" type="primary">CHRNA4</name>
    <name evidence="1" type="ORF">GBF38_015495</name>
</gene>
<keyword evidence="2" id="KW-1185">Reference proteome</keyword>
<organism evidence="1 2">
    <name type="scientific">Nibea albiflora</name>
    <name type="common">Yellow drum</name>
    <name type="synonym">Corvina albiflora</name>
    <dbReference type="NCBI Taxonomy" id="240163"/>
    <lineage>
        <taxon>Eukaryota</taxon>
        <taxon>Metazoa</taxon>
        <taxon>Chordata</taxon>
        <taxon>Craniata</taxon>
        <taxon>Vertebrata</taxon>
        <taxon>Euteleostomi</taxon>
        <taxon>Actinopterygii</taxon>
        <taxon>Neopterygii</taxon>
        <taxon>Teleostei</taxon>
        <taxon>Neoteleostei</taxon>
        <taxon>Acanthomorphata</taxon>
        <taxon>Eupercaria</taxon>
        <taxon>Sciaenidae</taxon>
        <taxon>Nibea</taxon>
    </lineage>
</organism>
<reference evidence="1" key="1">
    <citation type="submission" date="2020-04" db="EMBL/GenBank/DDBJ databases">
        <title>A chromosome-scale assembly and high-density genetic map of the yellow drum (Nibea albiflora) genome.</title>
        <authorList>
            <person name="Xu D."/>
            <person name="Zhang W."/>
            <person name="Chen R."/>
            <person name="Tan P."/>
            <person name="Wang L."/>
            <person name="Song H."/>
            <person name="Tian L."/>
            <person name="Zhu Q."/>
            <person name="Wang B."/>
        </authorList>
    </citation>
    <scope>NUCLEOTIDE SEQUENCE</scope>
    <source>
        <strain evidence="1">ZJHYS-2018</strain>
    </source>
</reference>
<evidence type="ECO:0000313" key="1">
    <source>
        <dbReference type="EMBL" id="KAG8002890.1"/>
    </source>
</evidence>
<accession>A0ACB7EL97</accession>